<accession>A0AA36MY49</accession>
<dbReference type="Proteomes" id="UP001178507">
    <property type="component" value="Unassembled WGS sequence"/>
</dbReference>
<proteinExistence type="predicted"/>
<keyword evidence="2" id="KW-1185">Reference proteome</keyword>
<organism evidence="1 2">
    <name type="scientific">Effrenium voratum</name>
    <dbReference type="NCBI Taxonomy" id="2562239"/>
    <lineage>
        <taxon>Eukaryota</taxon>
        <taxon>Sar</taxon>
        <taxon>Alveolata</taxon>
        <taxon>Dinophyceae</taxon>
        <taxon>Suessiales</taxon>
        <taxon>Symbiodiniaceae</taxon>
        <taxon>Effrenium</taxon>
    </lineage>
</organism>
<dbReference type="EMBL" id="CAUJNA010001068">
    <property type="protein sequence ID" value="CAJ1384001.1"/>
    <property type="molecule type" value="Genomic_DNA"/>
</dbReference>
<gene>
    <name evidence="1" type="ORF">EVOR1521_LOCUS10955</name>
</gene>
<comment type="caution">
    <text evidence="1">The sequence shown here is derived from an EMBL/GenBank/DDBJ whole genome shotgun (WGS) entry which is preliminary data.</text>
</comment>
<protein>
    <submittedName>
        <fullName evidence="1">Uncharacterized protein</fullName>
    </submittedName>
</protein>
<name>A0AA36MY49_9DINO</name>
<evidence type="ECO:0000313" key="2">
    <source>
        <dbReference type="Proteomes" id="UP001178507"/>
    </source>
</evidence>
<sequence length="196" mass="21622">MLEQKAAEIDDFIQRATQAGKYKNDPNFPNNEKLRQYYLCVDTSRTRENVREDEQVLSGQVEIDAADAAALTEPGGDFAEAAGINMIDQDGQQEGTPAPALKEAEEARSLRISIEELECSAELCEALTIHADAMVEIYRELNKLTAASVNIEDAYASIFETASSYTAWYKTRKKVAMSMRQAAETQQAAAEEPTAT</sequence>
<evidence type="ECO:0000313" key="1">
    <source>
        <dbReference type="EMBL" id="CAJ1384001.1"/>
    </source>
</evidence>
<reference evidence="1" key="1">
    <citation type="submission" date="2023-08" db="EMBL/GenBank/DDBJ databases">
        <authorList>
            <person name="Chen Y."/>
            <person name="Shah S."/>
            <person name="Dougan E. K."/>
            <person name="Thang M."/>
            <person name="Chan C."/>
        </authorList>
    </citation>
    <scope>NUCLEOTIDE SEQUENCE</scope>
</reference>
<dbReference type="AlphaFoldDB" id="A0AA36MY49"/>